<keyword evidence="3" id="KW-1185">Reference proteome</keyword>
<accession>A0A6A6D8W4</accession>
<proteinExistence type="predicted"/>
<organism evidence="2 3">
    <name type="scientific">Zopfia rhizophila CBS 207.26</name>
    <dbReference type="NCBI Taxonomy" id="1314779"/>
    <lineage>
        <taxon>Eukaryota</taxon>
        <taxon>Fungi</taxon>
        <taxon>Dikarya</taxon>
        <taxon>Ascomycota</taxon>
        <taxon>Pezizomycotina</taxon>
        <taxon>Dothideomycetes</taxon>
        <taxon>Dothideomycetes incertae sedis</taxon>
        <taxon>Zopfiaceae</taxon>
        <taxon>Zopfia</taxon>
    </lineage>
</organism>
<dbReference type="AlphaFoldDB" id="A0A6A6D8W4"/>
<feature type="chain" id="PRO_5025408712" description="Small secreted protein" evidence="1">
    <location>
        <begin position="22"/>
        <end position="136"/>
    </location>
</feature>
<keyword evidence="1" id="KW-0732">Signal</keyword>
<feature type="signal peptide" evidence="1">
    <location>
        <begin position="1"/>
        <end position="21"/>
    </location>
</feature>
<dbReference type="EMBL" id="ML994802">
    <property type="protein sequence ID" value="KAF2174649.1"/>
    <property type="molecule type" value="Genomic_DNA"/>
</dbReference>
<gene>
    <name evidence="2" type="ORF">K469DRAFT_756658</name>
</gene>
<reference evidence="2" key="1">
    <citation type="journal article" date="2020" name="Stud. Mycol.">
        <title>101 Dothideomycetes genomes: a test case for predicting lifestyles and emergence of pathogens.</title>
        <authorList>
            <person name="Haridas S."/>
            <person name="Albert R."/>
            <person name="Binder M."/>
            <person name="Bloem J."/>
            <person name="Labutti K."/>
            <person name="Salamov A."/>
            <person name="Andreopoulos B."/>
            <person name="Baker S."/>
            <person name="Barry K."/>
            <person name="Bills G."/>
            <person name="Bluhm B."/>
            <person name="Cannon C."/>
            <person name="Castanera R."/>
            <person name="Culley D."/>
            <person name="Daum C."/>
            <person name="Ezra D."/>
            <person name="Gonzalez J."/>
            <person name="Henrissat B."/>
            <person name="Kuo A."/>
            <person name="Liang C."/>
            <person name="Lipzen A."/>
            <person name="Lutzoni F."/>
            <person name="Magnuson J."/>
            <person name="Mondo S."/>
            <person name="Nolan M."/>
            <person name="Ohm R."/>
            <person name="Pangilinan J."/>
            <person name="Park H.-J."/>
            <person name="Ramirez L."/>
            <person name="Alfaro M."/>
            <person name="Sun H."/>
            <person name="Tritt A."/>
            <person name="Yoshinaga Y."/>
            <person name="Zwiers L.-H."/>
            <person name="Turgeon B."/>
            <person name="Goodwin S."/>
            <person name="Spatafora J."/>
            <person name="Crous P."/>
            <person name="Grigoriev I."/>
        </authorList>
    </citation>
    <scope>NUCLEOTIDE SEQUENCE</scope>
    <source>
        <strain evidence="2">CBS 207.26</strain>
    </source>
</reference>
<protein>
    <recommendedName>
        <fullName evidence="4">Small secreted protein</fullName>
    </recommendedName>
</protein>
<evidence type="ECO:0000256" key="1">
    <source>
        <dbReference type="SAM" id="SignalP"/>
    </source>
</evidence>
<name>A0A6A6D8W4_9PEZI</name>
<dbReference type="Proteomes" id="UP000800200">
    <property type="component" value="Unassembled WGS sequence"/>
</dbReference>
<sequence length="136" mass="14654">MRATLSIGAALLTYFSANALALPRSTTSEAQAARTVPNPLLPRSGNWCVTWYTDHDCKEEVGSECSGDGAPPRSCSALGFQDSVDIYSVKWEPAGRTLYVANNEDCGDQGEYFGPDEGGCQEFYQNVNPVKSFSVA</sequence>
<evidence type="ECO:0000313" key="3">
    <source>
        <dbReference type="Proteomes" id="UP000800200"/>
    </source>
</evidence>
<evidence type="ECO:0000313" key="2">
    <source>
        <dbReference type="EMBL" id="KAF2174649.1"/>
    </source>
</evidence>
<evidence type="ECO:0008006" key="4">
    <source>
        <dbReference type="Google" id="ProtNLM"/>
    </source>
</evidence>